<dbReference type="Proteomes" id="UP000244855">
    <property type="component" value="Unassembled WGS sequence"/>
</dbReference>
<organism evidence="1 2">
    <name type="scientific">Periconia macrospinosa</name>
    <dbReference type="NCBI Taxonomy" id="97972"/>
    <lineage>
        <taxon>Eukaryota</taxon>
        <taxon>Fungi</taxon>
        <taxon>Dikarya</taxon>
        <taxon>Ascomycota</taxon>
        <taxon>Pezizomycotina</taxon>
        <taxon>Dothideomycetes</taxon>
        <taxon>Pleosporomycetidae</taxon>
        <taxon>Pleosporales</taxon>
        <taxon>Massarineae</taxon>
        <taxon>Periconiaceae</taxon>
        <taxon>Periconia</taxon>
    </lineage>
</organism>
<gene>
    <name evidence="1" type="ORF">DM02DRAFT_412631</name>
</gene>
<sequence>MGTVNMARLYPWDMYPFNFCTTHSVHLDLLTHLRDPHERRPVPGAQPLPFEHLVRVRRAQFMDRQPERDGLLAQPLLHREQACLYLRYRQRHSAEASDHRLRRDTLRLQQKLLHVVRCDRVPHRRRVVRDRQHRALRQLLDSLGLQSLHPAQGQRCPGRLACFVCGMNPESQFLIECYA</sequence>
<name>A0A2V1CZI4_9PLEO</name>
<reference evidence="1 2" key="1">
    <citation type="journal article" date="2018" name="Sci. Rep.">
        <title>Comparative genomics provides insights into the lifestyle and reveals functional heterogeneity of dark septate endophytic fungi.</title>
        <authorList>
            <person name="Knapp D.G."/>
            <person name="Nemeth J.B."/>
            <person name="Barry K."/>
            <person name="Hainaut M."/>
            <person name="Henrissat B."/>
            <person name="Johnson J."/>
            <person name="Kuo A."/>
            <person name="Lim J.H.P."/>
            <person name="Lipzen A."/>
            <person name="Nolan M."/>
            <person name="Ohm R.A."/>
            <person name="Tamas L."/>
            <person name="Grigoriev I.V."/>
            <person name="Spatafora J.W."/>
            <person name="Nagy L.G."/>
            <person name="Kovacs G.M."/>
        </authorList>
    </citation>
    <scope>NUCLEOTIDE SEQUENCE [LARGE SCALE GENOMIC DNA]</scope>
    <source>
        <strain evidence="1 2">DSE2036</strain>
    </source>
</reference>
<accession>A0A2V1CZI4</accession>
<evidence type="ECO:0000313" key="1">
    <source>
        <dbReference type="EMBL" id="PVH90749.1"/>
    </source>
</evidence>
<keyword evidence="2" id="KW-1185">Reference proteome</keyword>
<proteinExistence type="predicted"/>
<protein>
    <submittedName>
        <fullName evidence="1">Uncharacterized protein</fullName>
    </submittedName>
</protein>
<evidence type="ECO:0000313" key="2">
    <source>
        <dbReference type="Proteomes" id="UP000244855"/>
    </source>
</evidence>
<dbReference type="AlphaFoldDB" id="A0A2V1CZI4"/>
<dbReference type="EMBL" id="KZ806119">
    <property type="protein sequence ID" value="PVH90749.1"/>
    <property type="molecule type" value="Genomic_DNA"/>
</dbReference>